<dbReference type="AlphaFoldDB" id="K1R418"/>
<dbReference type="PANTHER" id="PTHR17985">
    <property type="entry name" value="SER/THR-RICH PROTEIN T10 IN DGCR REGION"/>
    <property type="match status" value="1"/>
</dbReference>
<dbReference type="FunCoup" id="K1R418">
    <property type="interactions" value="595"/>
</dbReference>
<evidence type="ECO:0000313" key="1">
    <source>
        <dbReference type="EMBL" id="EKC38244.1"/>
    </source>
</evidence>
<organism evidence="1">
    <name type="scientific">Magallana gigas</name>
    <name type="common">Pacific oyster</name>
    <name type="synonym">Crassostrea gigas</name>
    <dbReference type="NCBI Taxonomy" id="29159"/>
    <lineage>
        <taxon>Eukaryota</taxon>
        <taxon>Metazoa</taxon>
        <taxon>Spiralia</taxon>
        <taxon>Lophotrochozoa</taxon>
        <taxon>Mollusca</taxon>
        <taxon>Bivalvia</taxon>
        <taxon>Autobranchia</taxon>
        <taxon>Pteriomorphia</taxon>
        <taxon>Ostreida</taxon>
        <taxon>Ostreoidea</taxon>
        <taxon>Ostreidae</taxon>
        <taxon>Magallana</taxon>
    </lineage>
</organism>
<dbReference type="HOGENOM" id="CLU_047037_3_2_1"/>
<dbReference type="OrthoDB" id="191601at2759"/>
<dbReference type="InParanoid" id="K1R418"/>
<sequence>MCVLFLYVNDIPEPNKYRIILAMNRDESWDRPTKPLDYWKCKNRSFAGGQDVLFDGNGQTWLGMSKEGKIAVLLNIIEAKSGTFRYQRRGFLVSDFLYSNMDGHSYLEQCIKPKSDNYKGFHLLLLDCSSTKTDVKYFNNRYTINRSEDIRDDKGFISLGNSRSEKAPWIKVAKGKEKFKDIVKNFNNKDSKSKIESALLELLKDNTVYLNDPVLEMQTKNGKPFEGTSDKAKQIEQLSSLFVYMPELRRGTRTHSIITVDFEGNCEFLEFTLQTPVDELNLQWNKTLLRFKIE</sequence>
<dbReference type="InterPro" id="IPR008551">
    <property type="entry name" value="TANGO2"/>
</dbReference>
<dbReference type="GO" id="GO:0007030">
    <property type="term" value="P:Golgi organization"/>
    <property type="evidence" value="ECO:0007669"/>
    <property type="project" value="TreeGrafter"/>
</dbReference>
<name>K1R418_MAGGI</name>
<dbReference type="EMBL" id="JH817550">
    <property type="protein sequence ID" value="EKC38244.1"/>
    <property type="molecule type" value="Genomic_DNA"/>
</dbReference>
<gene>
    <name evidence="1" type="ORF">CGI_10025743</name>
</gene>
<reference evidence="1" key="1">
    <citation type="journal article" date="2012" name="Nature">
        <title>The oyster genome reveals stress adaptation and complexity of shell formation.</title>
        <authorList>
            <person name="Zhang G."/>
            <person name="Fang X."/>
            <person name="Guo X."/>
            <person name="Li L."/>
            <person name="Luo R."/>
            <person name="Xu F."/>
            <person name="Yang P."/>
            <person name="Zhang L."/>
            <person name="Wang X."/>
            <person name="Qi H."/>
            <person name="Xiong Z."/>
            <person name="Que H."/>
            <person name="Xie Y."/>
            <person name="Holland P.W."/>
            <person name="Paps J."/>
            <person name="Zhu Y."/>
            <person name="Wu F."/>
            <person name="Chen Y."/>
            <person name="Wang J."/>
            <person name="Peng C."/>
            <person name="Meng J."/>
            <person name="Yang L."/>
            <person name="Liu J."/>
            <person name="Wen B."/>
            <person name="Zhang N."/>
            <person name="Huang Z."/>
            <person name="Zhu Q."/>
            <person name="Feng Y."/>
            <person name="Mount A."/>
            <person name="Hedgecock D."/>
            <person name="Xu Z."/>
            <person name="Liu Y."/>
            <person name="Domazet-Loso T."/>
            <person name="Du Y."/>
            <person name="Sun X."/>
            <person name="Zhang S."/>
            <person name="Liu B."/>
            <person name="Cheng P."/>
            <person name="Jiang X."/>
            <person name="Li J."/>
            <person name="Fan D."/>
            <person name="Wang W."/>
            <person name="Fu W."/>
            <person name="Wang T."/>
            <person name="Wang B."/>
            <person name="Zhang J."/>
            <person name="Peng Z."/>
            <person name="Li Y."/>
            <person name="Li N."/>
            <person name="Wang J."/>
            <person name="Chen M."/>
            <person name="He Y."/>
            <person name="Tan F."/>
            <person name="Song X."/>
            <person name="Zheng Q."/>
            <person name="Huang R."/>
            <person name="Yang H."/>
            <person name="Du X."/>
            <person name="Chen L."/>
            <person name="Yang M."/>
            <person name="Gaffney P.M."/>
            <person name="Wang S."/>
            <person name="Luo L."/>
            <person name="She Z."/>
            <person name="Ming Y."/>
            <person name="Huang W."/>
            <person name="Zhang S."/>
            <person name="Huang B."/>
            <person name="Zhang Y."/>
            <person name="Qu T."/>
            <person name="Ni P."/>
            <person name="Miao G."/>
            <person name="Wang J."/>
            <person name="Wang Q."/>
            <person name="Steinberg C.E."/>
            <person name="Wang H."/>
            <person name="Li N."/>
            <person name="Qian L."/>
            <person name="Zhang G."/>
            <person name="Li Y."/>
            <person name="Yang H."/>
            <person name="Liu X."/>
            <person name="Wang J."/>
            <person name="Yin Y."/>
            <person name="Wang J."/>
        </authorList>
    </citation>
    <scope>NUCLEOTIDE SEQUENCE [LARGE SCALE GENOMIC DNA]</scope>
    <source>
        <strain evidence="1">05x7-T-G4-1.051#20</strain>
    </source>
</reference>
<dbReference type="PANTHER" id="PTHR17985:SF8">
    <property type="entry name" value="TRANSPORT AND GOLGI ORGANIZATION PROTEIN 2 HOMOLOG"/>
    <property type="match status" value="1"/>
</dbReference>
<protein>
    <submittedName>
        <fullName evidence="1">Uncharacterized protein C22orf25-like protein</fullName>
    </submittedName>
</protein>
<dbReference type="Pfam" id="PF05742">
    <property type="entry name" value="TANGO2"/>
    <property type="match status" value="1"/>
</dbReference>
<dbReference type="GO" id="GO:0009306">
    <property type="term" value="P:protein secretion"/>
    <property type="evidence" value="ECO:0007669"/>
    <property type="project" value="TreeGrafter"/>
</dbReference>
<accession>K1R418</accession>
<dbReference type="GO" id="GO:0005794">
    <property type="term" value="C:Golgi apparatus"/>
    <property type="evidence" value="ECO:0007669"/>
    <property type="project" value="TreeGrafter"/>
</dbReference>
<proteinExistence type="predicted"/>